<keyword evidence="6" id="KW-0238">DNA-binding</keyword>
<reference evidence="12 13" key="1">
    <citation type="submission" date="2023-01" db="EMBL/GenBank/DDBJ databases">
        <authorList>
            <person name="Whitehead M."/>
        </authorList>
    </citation>
    <scope>NUCLEOTIDE SEQUENCE [LARGE SCALE GENOMIC DNA]</scope>
</reference>
<dbReference type="AlphaFoldDB" id="A0AAV0Y7P0"/>
<keyword evidence="2" id="KW-0479">Metal-binding</keyword>
<dbReference type="InterPro" id="IPR012337">
    <property type="entry name" value="RNaseH-like_sf"/>
</dbReference>
<proteinExistence type="predicted"/>
<dbReference type="PROSITE" id="PS50808">
    <property type="entry name" value="ZF_BED"/>
    <property type="match status" value="1"/>
</dbReference>
<dbReference type="GO" id="GO:0008270">
    <property type="term" value="F:zinc ion binding"/>
    <property type="evidence" value="ECO:0007669"/>
    <property type="project" value="UniProtKB-KW"/>
</dbReference>
<dbReference type="EMBL" id="CARXXK010001605">
    <property type="protein sequence ID" value="CAI6376964.1"/>
    <property type="molecule type" value="Genomic_DNA"/>
</dbReference>
<keyword evidence="8" id="KW-0539">Nucleus</keyword>
<feature type="domain" description="BED-type" evidence="11">
    <location>
        <begin position="3"/>
        <end position="54"/>
    </location>
</feature>
<evidence type="ECO:0000256" key="1">
    <source>
        <dbReference type="ARBA" id="ARBA00004123"/>
    </source>
</evidence>
<keyword evidence="5" id="KW-0805">Transcription regulation</keyword>
<evidence type="ECO:0000259" key="11">
    <source>
        <dbReference type="PROSITE" id="PS50808"/>
    </source>
</evidence>
<dbReference type="SMART" id="SM00614">
    <property type="entry name" value="ZnF_BED"/>
    <property type="match status" value="1"/>
</dbReference>
<feature type="compositionally biased region" description="Polar residues" evidence="10">
    <location>
        <begin position="80"/>
        <end position="99"/>
    </location>
</feature>
<name>A0AAV0Y7P0_9HEMI</name>
<dbReference type="GO" id="GO:0046983">
    <property type="term" value="F:protein dimerization activity"/>
    <property type="evidence" value="ECO:0007669"/>
    <property type="project" value="InterPro"/>
</dbReference>
<dbReference type="PANTHER" id="PTHR46481">
    <property type="entry name" value="ZINC FINGER BED DOMAIN-CONTAINING PROTEIN 4"/>
    <property type="match status" value="1"/>
</dbReference>
<evidence type="ECO:0000313" key="12">
    <source>
        <dbReference type="EMBL" id="CAI6376964.1"/>
    </source>
</evidence>
<accession>A0AAV0Y7P0</accession>
<dbReference type="GO" id="GO:0003677">
    <property type="term" value="F:DNA binding"/>
    <property type="evidence" value="ECO:0007669"/>
    <property type="project" value="UniProtKB-KW"/>
</dbReference>
<dbReference type="InterPro" id="IPR008906">
    <property type="entry name" value="HATC_C_dom"/>
</dbReference>
<dbReference type="SUPFAM" id="SSF57667">
    <property type="entry name" value="beta-beta-alpha zinc fingers"/>
    <property type="match status" value="1"/>
</dbReference>
<organism evidence="12 13">
    <name type="scientific">Macrosiphum euphorbiae</name>
    <name type="common">potato aphid</name>
    <dbReference type="NCBI Taxonomy" id="13131"/>
    <lineage>
        <taxon>Eukaryota</taxon>
        <taxon>Metazoa</taxon>
        <taxon>Ecdysozoa</taxon>
        <taxon>Arthropoda</taxon>
        <taxon>Hexapoda</taxon>
        <taxon>Insecta</taxon>
        <taxon>Pterygota</taxon>
        <taxon>Neoptera</taxon>
        <taxon>Paraneoptera</taxon>
        <taxon>Hemiptera</taxon>
        <taxon>Sternorrhyncha</taxon>
        <taxon>Aphidomorpha</taxon>
        <taxon>Aphidoidea</taxon>
        <taxon>Aphididae</taxon>
        <taxon>Macrosiphini</taxon>
        <taxon>Macrosiphum</taxon>
    </lineage>
</organism>
<comment type="subcellular location">
    <subcellularLocation>
        <location evidence="1">Nucleus</location>
    </subcellularLocation>
</comment>
<dbReference type="InterPro" id="IPR036236">
    <property type="entry name" value="Znf_C2H2_sf"/>
</dbReference>
<evidence type="ECO:0000256" key="2">
    <source>
        <dbReference type="ARBA" id="ARBA00022723"/>
    </source>
</evidence>
<feature type="compositionally biased region" description="Basic and acidic residues" evidence="10">
    <location>
        <begin position="66"/>
        <end position="79"/>
    </location>
</feature>
<evidence type="ECO:0000256" key="6">
    <source>
        <dbReference type="ARBA" id="ARBA00023125"/>
    </source>
</evidence>
<dbReference type="PANTHER" id="PTHR46481:SF10">
    <property type="entry name" value="ZINC FINGER BED DOMAIN-CONTAINING PROTEIN 39"/>
    <property type="match status" value="1"/>
</dbReference>
<keyword evidence="13" id="KW-1185">Reference proteome</keyword>
<evidence type="ECO:0000256" key="3">
    <source>
        <dbReference type="ARBA" id="ARBA00022771"/>
    </source>
</evidence>
<protein>
    <recommendedName>
        <fullName evidence="11">BED-type domain-containing protein</fullName>
    </recommendedName>
</protein>
<sequence>MEKKSSDIWNHFSVINNEKAKCSYCSNPISYKGGSTTNLTKHLKRKHYVQYEARKIPRLEMVEQNLDEHEPDEPNEKRPQTSQPQTLSCQPSTTTNINTKKTHPLQTRVDSYIMKPISLNKQKILDEQLAIMIAKEFQPFSLVENEEFKKFVHLLNPGYKLPSRKTVSKSLLPQLLNETKERVKNTLNNAQFIAFTTDGWTSINNDSFVAVTVHFIHTTECVLKSFLLGCFNFEKSHSSNNLSVFLKDCFNEWNISEKIKVAVTDNAANITAAIKMNKNWRHIPCLAHTINLIAQAGLEEINHVYKKVKKVVEFFKRSTQSYKKLKNAQTQMGYPELKLIQDVTTRWNSTFDMFQRCILIKEPLISTIAIIGNVDNLTNEDFEIMQHYCEIFKPFKEATVELSSEKGVSISKVLIITQMLHSHIKNNIQNIQLPHTIHLMLSKMLTKADKKFEGIENQRVLTEATLLDPRFKKKAFDNHIIYQRTYDQIVEKIAAIIKRNKNNDEHNINTPLNNNAIENETSEIWKHFDAQVSTPTLSTPTSEAIEEIDRYISEPLLDRKSDPLKWWNNRRNIYPNLFEMMLLRLCVPSSSVPCERIFSKAGYTISERRSRLSLKNVEILMFLNSNY</sequence>
<evidence type="ECO:0000256" key="10">
    <source>
        <dbReference type="SAM" id="MobiDB-lite"/>
    </source>
</evidence>
<dbReference type="InterPro" id="IPR003656">
    <property type="entry name" value="Znf_BED"/>
</dbReference>
<dbReference type="GO" id="GO:0005634">
    <property type="term" value="C:nucleus"/>
    <property type="evidence" value="ECO:0007669"/>
    <property type="project" value="UniProtKB-SubCell"/>
</dbReference>
<keyword evidence="3 9" id="KW-0863">Zinc-finger</keyword>
<keyword evidence="7" id="KW-0804">Transcription</keyword>
<evidence type="ECO:0000313" key="13">
    <source>
        <dbReference type="Proteomes" id="UP001160148"/>
    </source>
</evidence>
<dbReference type="InterPro" id="IPR052035">
    <property type="entry name" value="ZnF_BED_domain_contain"/>
</dbReference>
<dbReference type="SUPFAM" id="SSF140996">
    <property type="entry name" value="Hermes dimerisation domain"/>
    <property type="match status" value="1"/>
</dbReference>
<dbReference type="GO" id="GO:0009791">
    <property type="term" value="P:post-embryonic development"/>
    <property type="evidence" value="ECO:0007669"/>
    <property type="project" value="UniProtKB-ARBA"/>
</dbReference>
<evidence type="ECO:0000256" key="9">
    <source>
        <dbReference type="PROSITE-ProRule" id="PRU00027"/>
    </source>
</evidence>
<dbReference type="Pfam" id="PF05699">
    <property type="entry name" value="Dimer_Tnp_hAT"/>
    <property type="match status" value="1"/>
</dbReference>
<evidence type="ECO:0000256" key="4">
    <source>
        <dbReference type="ARBA" id="ARBA00022833"/>
    </source>
</evidence>
<keyword evidence="4" id="KW-0862">Zinc</keyword>
<dbReference type="Proteomes" id="UP001160148">
    <property type="component" value="Unassembled WGS sequence"/>
</dbReference>
<comment type="caution">
    <text evidence="12">The sequence shown here is derived from an EMBL/GenBank/DDBJ whole genome shotgun (WGS) entry which is preliminary data.</text>
</comment>
<evidence type="ECO:0000256" key="5">
    <source>
        <dbReference type="ARBA" id="ARBA00023015"/>
    </source>
</evidence>
<dbReference type="Pfam" id="PF02892">
    <property type="entry name" value="zf-BED"/>
    <property type="match status" value="1"/>
</dbReference>
<evidence type="ECO:0000256" key="7">
    <source>
        <dbReference type="ARBA" id="ARBA00023163"/>
    </source>
</evidence>
<gene>
    <name evidence="12" type="ORF">MEUPH1_LOCUS30287</name>
</gene>
<feature type="region of interest" description="Disordered" evidence="10">
    <location>
        <begin position="66"/>
        <end position="99"/>
    </location>
</feature>
<dbReference type="SUPFAM" id="SSF53098">
    <property type="entry name" value="Ribonuclease H-like"/>
    <property type="match status" value="1"/>
</dbReference>
<evidence type="ECO:0000256" key="8">
    <source>
        <dbReference type="ARBA" id="ARBA00023242"/>
    </source>
</evidence>